<sequence>MAYLFEEKKYQVPAEIPEEEVFTPLKEKKFNSFLLANAFSGRDRLNLWILYRQALRRGVALEELAGVLFWKAKDMILKRNFSKFSEKELKNFATRISYILPESREWGRDNEEALEQFLLQAV</sequence>
<dbReference type="AlphaFoldDB" id="A0A1F6Y8Z2"/>
<reference evidence="1 2" key="1">
    <citation type="journal article" date="2016" name="Nat. Commun.">
        <title>Thousands of microbial genomes shed light on interconnected biogeochemical processes in an aquifer system.</title>
        <authorList>
            <person name="Anantharaman K."/>
            <person name="Brown C.T."/>
            <person name="Hug L.A."/>
            <person name="Sharon I."/>
            <person name="Castelle C.J."/>
            <person name="Probst A.J."/>
            <person name="Thomas B.C."/>
            <person name="Singh A."/>
            <person name="Wilkins M.J."/>
            <person name="Karaoz U."/>
            <person name="Brodie E.L."/>
            <person name="Williams K.H."/>
            <person name="Hubbard S.S."/>
            <person name="Banfield J.F."/>
        </authorList>
    </citation>
    <scope>NUCLEOTIDE SEQUENCE [LARGE SCALE GENOMIC DNA]</scope>
</reference>
<organism evidence="1 2">
    <name type="scientific">Candidatus Nomurabacteria bacterium RIFCSPLOWO2_12_FULL_46_14</name>
    <dbReference type="NCBI Taxonomy" id="1801797"/>
    <lineage>
        <taxon>Bacteria</taxon>
        <taxon>Candidatus Nomuraibacteriota</taxon>
    </lineage>
</organism>
<name>A0A1F6Y8Z2_9BACT</name>
<protein>
    <submittedName>
        <fullName evidence="1">Uncharacterized protein</fullName>
    </submittedName>
</protein>
<evidence type="ECO:0000313" key="2">
    <source>
        <dbReference type="Proteomes" id="UP000176192"/>
    </source>
</evidence>
<proteinExistence type="predicted"/>
<dbReference type="STRING" id="1801797.A3G06_00205"/>
<dbReference type="EMBL" id="MFVV01000033">
    <property type="protein sequence ID" value="OGJ02800.1"/>
    <property type="molecule type" value="Genomic_DNA"/>
</dbReference>
<gene>
    <name evidence="1" type="ORF">A3G06_00205</name>
</gene>
<accession>A0A1F6Y8Z2</accession>
<dbReference type="Proteomes" id="UP000176192">
    <property type="component" value="Unassembled WGS sequence"/>
</dbReference>
<evidence type="ECO:0000313" key="1">
    <source>
        <dbReference type="EMBL" id="OGJ02800.1"/>
    </source>
</evidence>
<comment type="caution">
    <text evidence="1">The sequence shown here is derived from an EMBL/GenBank/DDBJ whole genome shotgun (WGS) entry which is preliminary data.</text>
</comment>